<evidence type="ECO:0000313" key="2">
    <source>
        <dbReference type="Proteomes" id="UP001187346"/>
    </source>
</evidence>
<proteinExistence type="predicted"/>
<keyword evidence="2" id="KW-1185">Reference proteome</keyword>
<reference evidence="1 2" key="1">
    <citation type="submission" date="2023-10" db="EMBL/GenBank/DDBJ databases">
        <title>Characterization of rhizosphere-enriched actinobacteria from wheat plants lab-grown on chernevaya soil.</title>
        <authorList>
            <person name="Tikhonova E.N."/>
            <person name="Konopkin A."/>
            <person name="Kravchenko I.K."/>
        </authorList>
    </citation>
    <scope>NUCLEOTIDE SEQUENCE [LARGE SCALE GENOMIC DNA]</scope>
    <source>
        <strain evidence="1 2">RR29</strain>
    </source>
</reference>
<name>A0ABU4FJ47_9ACTN</name>
<dbReference type="Proteomes" id="UP001187346">
    <property type="component" value="Unassembled WGS sequence"/>
</dbReference>
<dbReference type="EMBL" id="JAWMAJ010000137">
    <property type="protein sequence ID" value="MDV7220627.1"/>
    <property type="molecule type" value="Genomic_DNA"/>
</dbReference>
<gene>
    <name evidence="1" type="ORF">R5A26_32265</name>
</gene>
<sequence>MQHDTETGTTQDSPRAFGWCAWHKGHAENVRLIDVHEQGSGVGGNLFACEPCRETHRLVPLADRPL</sequence>
<evidence type="ECO:0000313" key="1">
    <source>
        <dbReference type="EMBL" id="MDV7220627.1"/>
    </source>
</evidence>
<comment type="caution">
    <text evidence="1">The sequence shown here is derived from an EMBL/GenBank/DDBJ whole genome shotgun (WGS) entry which is preliminary data.</text>
</comment>
<accession>A0ABU4FJ47</accession>
<protein>
    <submittedName>
        <fullName evidence="1">Uncharacterized protein</fullName>
    </submittedName>
</protein>
<organism evidence="1 2">
    <name type="scientific">Streptomyces prunicolor</name>
    <dbReference type="NCBI Taxonomy" id="67348"/>
    <lineage>
        <taxon>Bacteria</taxon>
        <taxon>Bacillati</taxon>
        <taxon>Actinomycetota</taxon>
        <taxon>Actinomycetes</taxon>
        <taxon>Kitasatosporales</taxon>
        <taxon>Streptomycetaceae</taxon>
        <taxon>Streptomyces</taxon>
    </lineage>
</organism>
<dbReference type="RefSeq" id="WP_317774145.1">
    <property type="nucleotide sequence ID" value="NZ_JAWMAJ010000137.1"/>
</dbReference>